<proteinExistence type="predicted"/>
<dbReference type="Proteomes" id="UP001215598">
    <property type="component" value="Unassembled WGS sequence"/>
</dbReference>
<sequence>MFRLRTMEEMLGWWRRLDKDVAKTVIPEDFPNFSHEDLARTIMLANMFSMDNGLLELKSWTCMFLQVDNWLSESRLYRQTAKLIQWCSWALGSLPEAHLPAPRRAAPVYRNTSKLIRSLALGVWDAIVAKVRFGLYAGINTYCTISLNSPRL</sequence>
<name>A0AAD7GZH9_9AGAR</name>
<accession>A0AAD7GZH9</accession>
<comment type="caution">
    <text evidence="1">The sequence shown here is derived from an EMBL/GenBank/DDBJ whole genome shotgun (WGS) entry which is preliminary data.</text>
</comment>
<protein>
    <submittedName>
        <fullName evidence="1">Uncharacterized protein</fullName>
    </submittedName>
</protein>
<dbReference type="AlphaFoldDB" id="A0AAD7GZH9"/>
<evidence type="ECO:0000313" key="2">
    <source>
        <dbReference type="Proteomes" id="UP001215598"/>
    </source>
</evidence>
<organism evidence="1 2">
    <name type="scientific">Mycena metata</name>
    <dbReference type="NCBI Taxonomy" id="1033252"/>
    <lineage>
        <taxon>Eukaryota</taxon>
        <taxon>Fungi</taxon>
        <taxon>Dikarya</taxon>
        <taxon>Basidiomycota</taxon>
        <taxon>Agaricomycotina</taxon>
        <taxon>Agaricomycetes</taxon>
        <taxon>Agaricomycetidae</taxon>
        <taxon>Agaricales</taxon>
        <taxon>Marasmiineae</taxon>
        <taxon>Mycenaceae</taxon>
        <taxon>Mycena</taxon>
    </lineage>
</organism>
<gene>
    <name evidence="1" type="ORF">B0H16DRAFT_1481316</name>
</gene>
<reference evidence="1" key="1">
    <citation type="submission" date="2023-03" db="EMBL/GenBank/DDBJ databases">
        <title>Massive genome expansion in bonnet fungi (Mycena s.s.) driven by repeated elements and novel gene families across ecological guilds.</title>
        <authorList>
            <consortium name="Lawrence Berkeley National Laboratory"/>
            <person name="Harder C.B."/>
            <person name="Miyauchi S."/>
            <person name="Viragh M."/>
            <person name="Kuo A."/>
            <person name="Thoen E."/>
            <person name="Andreopoulos B."/>
            <person name="Lu D."/>
            <person name="Skrede I."/>
            <person name="Drula E."/>
            <person name="Henrissat B."/>
            <person name="Morin E."/>
            <person name="Kohler A."/>
            <person name="Barry K."/>
            <person name="LaButti K."/>
            <person name="Morin E."/>
            <person name="Salamov A."/>
            <person name="Lipzen A."/>
            <person name="Mereny Z."/>
            <person name="Hegedus B."/>
            <person name="Baldrian P."/>
            <person name="Stursova M."/>
            <person name="Weitz H."/>
            <person name="Taylor A."/>
            <person name="Grigoriev I.V."/>
            <person name="Nagy L.G."/>
            <person name="Martin F."/>
            <person name="Kauserud H."/>
        </authorList>
    </citation>
    <scope>NUCLEOTIDE SEQUENCE</scope>
    <source>
        <strain evidence="1">CBHHK182m</strain>
    </source>
</reference>
<evidence type="ECO:0000313" key="1">
    <source>
        <dbReference type="EMBL" id="KAJ7708502.1"/>
    </source>
</evidence>
<dbReference type="EMBL" id="JARKIB010000433">
    <property type="protein sequence ID" value="KAJ7708502.1"/>
    <property type="molecule type" value="Genomic_DNA"/>
</dbReference>
<keyword evidence="2" id="KW-1185">Reference proteome</keyword>